<protein>
    <submittedName>
        <fullName evidence="2">Uncharacterized protein</fullName>
    </submittedName>
</protein>
<reference evidence="2 3" key="1">
    <citation type="submission" date="2018-04" db="EMBL/GenBank/DDBJ databases">
        <authorList>
            <person name="Vogel A."/>
        </authorList>
    </citation>
    <scope>NUCLEOTIDE SEQUENCE [LARGE SCALE GENOMIC DNA]</scope>
</reference>
<name>A0A484L0L3_9ASTE</name>
<proteinExistence type="predicted"/>
<evidence type="ECO:0000256" key="1">
    <source>
        <dbReference type="SAM" id="MobiDB-lite"/>
    </source>
</evidence>
<accession>A0A484L0L3</accession>
<evidence type="ECO:0000313" key="2">
    <source>
        <dbReference type="EMBL" id="VFQ69596.1"/>
    </source>
</evidence>
<feature type="compositionally biased region" description="Polar residues" evidence="1">
    <location>
        <begin position="109"/>
        <end position="119"/>
    </location>
</feature>
<organism evidence="2 3">
    <name type="scientific">Cuscuta campestris</name>
    <dbReference type="NCBI Taxonomy" id="132261"/>
    <lineage>
        <taxon>Eukaryota</taxon>
        <taxon>Viridiplantae</taxon>
        <taxon>Streptophyta</taxon>
        <taxon>Embryophyta</taxon>
        <taxon>Tracheophyta</taxon>
        <taxon>Spermatophyta</taxon>
        <taxon>Magnoliopsida</taxon>
        <taxon>eudicotyledons</taxon>
        <taxon>Gunneridae</taxon>
        <taxon>Pentapetalae</taxon>
        <taxon>asterids</taxon>
        <taxon>lamiids</taxon>
        <taxon>Solanales</taxon>
        <taxon>Convolvulaceae</taxon>
        <taxon>Cuscuteae</taxon>
        <taxon>Cuscuta</taxon>
        <taxon>Cuscuta subgen. Grammica</taxon>
        <taxon>Cuscuta sect. Cleistogrammica</taxon>
    </lineage>
</organism>
<keyword evidence="3" id="KW-1185">Reference proteome</keyword>
<evidence type="ECO:0000313" key="3">
    <source>
        <dbReference type="Proteomes" id="UP000595140"/>
    </source>
</evidence>
<dbReference type="Proteomes" id="UP000595140">
    <property type="component" value="Unassembled WGS sequence"/>
</dbReference>
<feature type="compositionally biased region" description="Acidic residues" evidence="1">
    <location>
        <begin position="84"/>
        <end position="99"/>
    </location>
</feature>
<dbReference type="EMBL" id="OOIL02000802">
    <property type="protein sequence ID" value="VFQ69596.1"/>
    <property type="molecule type" value="Genomic_DNA"/>
</dbReference>
<dbReference type="AlphaFoldDB" id="A0A484L0L3"/>
<gene>
    <name evidence="2" type="ORF">CCAM_LOCUS11372</name>
</gene>
<sequence length="119" mass="12995">MTCYRDWYAARGRRLIRNPAHHHNEGAESSAAALAIAVNGFKKLHAILSSGCSRVVNNACLQLIQSTLQDMSRYHADVNTHLQDEDEVDDEDDDDDDDDGKGGGHGAQAYTQPGLDTQA</sequence>
<feature type="region of interest" description="Disordered" evidence="1">
    <location>
        <begin position="77"/>
        <end position="119"/>
    </location>
</feature>